<keyword evidence="1" id="KW-0472">Membrane</keyword>
<keyword evidence="1" id="KW-1133">Transmembrane helix</keyword>
<proteinExistence type="predicted"/>
<feature type="transmembrane region" description="Helical" evidence="1">
    <location>
        <begin position="21"/>
        <end position="38"/>
    </location>
</feature>
<evidence type="ECO:0000313" key="2">
    <source>
        <dbReference type="EMBL" id="EWS71399.1"/>
    </source>
</evidence>
<protein>
    <submittedName>
        <fullName evidence="2">Transmembrane protein, putative</fullName>
    </submittedName>
</protein>
<dbReference type="RefSeq" id="XP_012656071.1">
    <property type="nucleotide sequence ID" value="XM_012800617.1"/>
</dbReference>
<keyword evidence="3" id="KW-1185">Reference proteome</keyword>
<evidence type="ECO:0000256" key="1">
    <source>
        <dbReference type="SAM" id="Phobius"/>
    </source>
</evidence>
<keyword evidence="1 2" id="KW-0812">Transmembrane</keyword>
<organism evidence="2 3">
    <name type="scientific">Tetrahymena thermophila (strain SB210)</name>
    <dbReference type="NCBI Taxonomy" id="312017"/>
    <lineage>
        <taxon>Eukaryota</taxon>
        <taxon>Sar</taxon>
        <taxon>Alveolata</taxon>
        <taxon>Ciliophora</taxon>
        <taxon>Intramacronucleata</taxon>
        <taxon>Oligohymenophorea</taxon>
        <taxon>Hymenostomatida</taxon>
        <taxon>Tetrahymenina</taxon>
        <taxon>Tetrahymenidae</taxon>
        <taxon>Tetrahymena</taxon>
    </lineage>
</organism>
<reference evidence="3" key="1">
    <citation type="journal article" date="2006" name="PLoS Biol.">
        <title>Macronuclear genome sequence of the ciliate Tetrahymena thermophila, a model eukaryote.</title>
        <authorList>
            <person name="Eisen J.A."/>
            <person name="Coyne R.S."/>
            <person name="Wu M."/>
            <person name="Wu D."/>
            <person name="Thiagarajan M."/>
            <person name="Wortman J.R."/>
            <person name="Badger J.H."/>
            <person name="Ren Q."/>
            <person name="Amedeo P."/>
            <person name="Jones K.M."/>
            <person name="Tallon L.J."/>
            <person name="Delcher A.L."/>
            <person name="Salzberg S.L."/>
            <person name="Silva J.C."/>
            <person name="Haas B.J."/>
            <person name="Majoros W.H."/>
            <person name="Farzad M."/>
            <person name="Carlton J.M."/>
            <person name="Smith R.K. Jr."/>
            <person name="Garg J."/>
            <person name="Pearlman R.E."/>
            <person name="Karrer K.M."/>
            <person name="Sun L."/>
            <person name="Manning G."/>
            <person name="Elde N.C."/>
            <person name="Turkewitz A.P."/>
            <person name="Asai D.J."/>
            <person name="Wilkes D.E."/>
            <person name="Wang Y."/>
            <person name="Cai H."/>
            <person name="Collins K."/>
            <person name="Stewart B.A."/>
            <person name="Lee S.R."/>
            <person name="Wilamowska K."/>
            <person name="Weinberg Z."/>
            <person name="Ruzzo W.L."/>
            <person name="Wloga D."/>
            <person name="Gaertig J."/>
            <person name="Frankel J."/>
            <person name="Tsao C.-C."/>
            <person name="Gorovsky M.A."/>
            <person name="Keeling P.J."/>
            <person name="Waller R.F."/>
            <person name="Patron N.J."/>
            <person name="Cherry J.M."/>
            <person name="Stover N.A."/>
            <person name="Krieger C.J."/>
            <person name="del Toro C."/>
            <person name="Ryder H.F."/>
            <person name="Williamson S.C."/>
            <person name="Barbeau R.A."/>
            <person name="Hamilton E.P."/>
            <person name="Orias E."/>
        </authorList>
    </citation>
    <scope>NUCLEOTIDE SEQUENCE [LARGE SCALE GENOMIC DNA]</scope>
    <source>
        <strain evidence="3">SB210</strain>
    </source>
</reference>
<dbReference type="InParanoid" id="W7XF53"/>
<gene>
    <name evidence="2" type="ORF">TTHERM_000790809</name>
</gene>
<dbReference type="KEGG" id="tet:TTHERM_000790809"/>
<name>W7XF53_TETTS</name>
<evidence type="ECO:0000313" key="3">
    <source>
        <dbReference type="Proteomes" id="UP000009168"/>
    </source>
</evidence>
<dbReference type="GeneID" id="24440694"/>
<dbReference type="Proteomes" id="UP000009168">
    <property type="component" value="Unassembled WGS sequence"/>
</dbReference>
<sequence length="1067" mass="126753">MLSNQYFSFINKQINQQLDKYLFCSQYIFIYILIMFLSQQSINYADINDFATQLIIQNPHYKNLRIIFNEKYLIEKLKDQTFIFRLQDEQLKVEKQINAIICNNETKLFLDQIIDFKKSIQKLHSYECFLEIYGYYLLETKTESQRYFVIESEVYSFGSINYEDSNINQFLNYIQKFLNNQISDKLLNKKLALSKNICYCSGYNNSLQVKLNIIDPQFIEEKEDESVNGSVQKESQSKMKVELSRIFVAASKFEEYFNQNHSDFSQQYFPIIDYLTQEIKNKNISYFKISTLSRQELILISLNQLDEKQVCQFFYIDDKLKLKSDQFQLLHKVAKKDTNQDFQFIQGKENEPCFFKVRFRNFKQNILVLKTNLQISQSILDIAKIINHLYDLYQISGVLKLQLNKKINKTVEAIQNFISTLASKFKCFQINKNKNPVQIIQKDINLLNNFFNQVDQQAILEFDSEYQKERELYYKSLCNYLKKINAALVLEQDRNNVKITKNWQIQLQYKKLIKDESIFSQINILKVDLKDKQDTNKFIEIYNFSNIKSLKLMYCFFDLPQLISINFDNIQLYQNILQNLQDLPFWEFLKSITIKYTKNEIFYNLPSRICSSILLYIAIKNQLARVKFLKDLKLEFTQFLVEVDKILFLILLHFNNDKQSNQINPLLKQGQTQPAQALKLFEQQQYQQQQQNQQEGGSSFSIDQNNQTKSIFQVQEQQNKQETKIKSSLFQNSASNLFSQGQIQPNIFDKSFKELKNVESQQSLNGVQSQLKDLKCFIQEKQTNLESSQPPNFNIFEQNGKTKQNNNQINNSLFEKSNKNVFNDLENEEESSYKKKRINNELNLHQKFEHQLSSIIYDNQRLITNCSQTQNMLTFEYENEKFKQIGKLKVVSQIANNKQEFISFECDNRENIDCYFIQTKRQICDPILVEKWQLFSIQSEIFQKIIGQSYKPGCCHHQYNLLIGQLYKQQQHLEHLSLSICVCDYMIENNSFQLYFDTQLHNKLRSLALVINKNYSSQYNLVSKSIFKQIKHLNNLNILKLKFQDLALNKNFTILKKQKRLVTLIIQ</sequence>
<dbReference type="AlphaFoldDB" id="W7XF53"/>
<dbReference type="EMBL" id="GG662316">
    <property type="protein sequence ID" value="EWS71399.1"/>
    <property type="molecule type" value="Genomic_DNA"/>
</dbReference>
<accession>W7XF53</accession>